<dbReference type="GO" id="GO:0044780">
    <property type="term" value="P:bacterial-type flagellum assembly"/>
    <property type="evidence" value="ECO:0007669"/>
    <property type="project" value="UniProtKB-UniRule"/>
</dbReference>
<dbReference type="InterPro" id="IPR002010">
    <property type="entry name" value="T3SS_IM_R"/>
</dbReference>
<feature type="transmembrane region" description="Helical" evidence="10">
    <location>
        <begin position="13"/>
        <end position="34"/>
    </location>
</feature>
<sequence length="261" mass="27835">MFETLPIKALNDVIPFGLVLARVAGLFAAIPVFGSRVVSSRIKAPLIFTMALMLFPIVKPRVLPPVDDAISLALLVILETLVGLTLGLISQMVFAAVEFCGHQVGTQIGLSMATLFDPTTQNNVPTMAMFQGALATLVFLTLGVHHFFLRGIVESYQVIPVGAWHTSPGLLKFLLEASTGVFVIAVKLAAPVAVALLATTVAIGIMARSFPAMNVFMVSMPLNIGIGFVILGISLPVFLRVLEGTFGAMQGQMRLLFKLLS</sequence>
<dbReference type="GO" id="GO:0009425">
    <property type="term" value="C:bacterial-type flagellum basal body"/>
    <property type="evidence" value="ECO:0007669"/>
    <property type="project" value="UniProtKB-SubCell"/>
</dbReference>
<evidence type="ECO:0000256" key="7">
    <source>
        <dbReference type="ARBA" id="ARBA00023136"/>
    </source>
</evidence>
<keyword evidence="11" id="KW-0969">Cilium</keyword>
<protein>
    <recommendedName>
        <fullName evidence="3 9">Flagellar biosynthetic protein FliR</fullName>
    </recommendedName>
</protein>
<keyword evidence="7 10" id="KW-0472">Membrane</keyword>
<dbReference type="InterPro" id="IPR006303">
    <property type="entry name" value="FliR"/>
</dbReference>
<evidence type="ECO:0000256" key="1">
    <source>
        <dbReference type="ARBA" id="ARBA00002578"/>
    </source>
</evidence>
<evidence type="ECO:0000256" key="5">
    <source>
        <dbReference type="ARBA" id="ARBA00022692"/>
    </source>
</evidence>
<accession>A0A6V8MFB9</accession>
<keyword evidence="12" id="KW-1185">Reference proteome</keyword>
<reference evidence="12" key="1">
    <citation type="submission" date="2020-06" db="EMBL/GenBank/DDBJ databases">
        <title>Draft genomic sequence of Geomonas sp. Red330.</title>
        <authorList>
            <person name="Itoh H."/>
            <person name="Zhenxing X."/>
            <person name="Ushijima N."/>
            <person name="Masuda Y."/>
            <person name="Shiratori Y."/>
            <person name="Senoo K."/>
        </authorList>
    </citation>
    <scope>NUCLEOTIDE SEQUENCE [LARGE SCALE GENOMIC DNA]</scope>
    <source>
        <strain evidence="12">Red330</strain>
    </source>
</reference>
<organism evidence="11 12">
    <name type="scientific">Geomonas silvestris</name>
    <dbReference type="NCBI Taxonomy" id="2740184"/>
    <lineage>
        <taxon>Bacteria</taxon>
        <taxon>Pseudomonadati</taxon>
        <taxon>Thermodesulfobacteriota</taxon>
        <taxon>Desulfuromonadia</taxon>
        <taxon>Geobacterales</taxon>
        <taxon>Geobacteraceae</taxon>
        <taxon>Geomonas</taxon>
    </lineage>
</organism>
<comment type="subcellular location">
    <subcellularLocation>
        <location evidence="10">Cell membrane</location>
        <topology evidence="10">Multi-pass membrane protein</topology>
    </subcellularLocation>
    <subcellularLocation>
        <location evidence="10">Bacterial flagellum basal body</location>
    </subcellularLocation>
</comment>
<feature type="transmembrane region" description="Helical" evidence="10">
    <location>
        <begin position="128"/>
        <end position="148"/>
    </location>
</feature>
<keyword evidence="6 10" id="KW-1133">Transmembrane helix</keyword>
<evidence type="ECO:0000256" key="9">
    <source>
        <dbReference type="NCBIfam" id="TIGR01400"/>
    </source>
</evidence>
<dbReference type="NCBIfam" id="TIGR01400">
    <property type="entry name" value="fliR"/>
    <property type="match status" value="1"/>
</dbReference>
<evidence type="ECO:0000256" key="3">
    <source>
        <dbReference type="ARBA" id="ARBA00021717"/>
    </source>
</evidence>
<keyword evidence="11" id="KW-0966">Cell projection</keyword>
<proteinExistence type="inferred from homology"/>
<comment type="function">
    <text evidence="1 10">Role in flagellar biosynthesis.</text>
</comment>
<evidence type="ECO:0000256" key="6">
    <source>
        <dbReference type="ARBA" id="ARBA00022989"/>
    </source>
</evidence>
<gene>
    <name evidence="11" type="primary">fliR</name>
    <name evidence="11" type="ORF">GMST_08990</name>
</gene>
<evidence type="ECO:0000256" key="8">
    <source>
        <dbReference type="ARBA" id="ARBA00023143"/>
    </source>
</evidence>
<dbReference type="AlphaFoldDB" id="A0A6V8MFB9"/>
<name>A0A6V8MFB9_9BACT</name>
<evidence type="ECO:0000256" key="2">
    <source>
        <dbReference type="ARBA" id="ARBA00009772"/>
    </source>
</evidence>
<evidence type="ECO:0000313" key="12">
    <source>
        <dbReference type="Proteomes" id="UP000556026"/>
    </source>
</evidence>
<evidence type="ECO:0000313" key="11">
    <source>
        <dbReference type="EMBL" id="GFO58574.1"/>
    </source>
</evidence>
<dbReference type="Proteomes" id="UP000556026">
    <property type="component" value="Unassembled WGS sequence"/>
</dbReference>
<dbReference type="PANTHER" id="PTHR30065">
    <property type="entry name" value="FLAGELLAR BIOSYNTHETIC PROTEIN FLIR"/>
    <property type="match status" value="1"/>
</dbReference>
<dbReference type="GO" id="GO:0005886">
    <property type="term" value="C:plasma membrane"/>
    <property type="evidence" value="ECO:0007669"/>
    <property type="project" value="UniProtKB-SubCell"/>
</dbReference>
<evidence type="ECO:0000256" key="10">
    <source>
        <dbReference type="RuleBase" id="RU362071"/>
    </source>
</evidence>
<keyword evidence="5 10" id="KW-0812">Transmembrane</keyword>
<feature type="transmembrane region" description="Helical" evidence="10">
    <location>
        <begin position="215"/>
        <end position="239"/>
    </location>
</feature>
<dbReference type="RefSeq" id="WP_183353431.1">
    <property type="nucleotide sequence ID" value="NZ_BLXX01000002.1"/>
</dbReference>
<dbReference type="GO" id="GO:0006605">
    <property type="term" value="P:protein targeting"/>
    <property type="evidence" value="ECO:0007669"/>
    <property type="project" value="UniProtKB-UniRule"/>
</dbReference>
<keyword evidence="4 10" id="KW-1003">Cell membrane</keyword>
<comment type="caution">
    <text evidence="11">The sequence shown here is derived from an EMBL/GenBank/DDBJ whole genome shotgun (WGS) entry which is preliminary data.</text>
</comment>
<feature type="transmembrane region" description="Helical" evidence="10">
    <location>
        <begin position="180"/>
        <end position="203"/>
    </location>
</feature>
<dbReference type="Pfam" id="PF01311">
    <property type="entry name" value="Bac_export_1"/>
    <property type="match status" value="1"/>
</dbReference>
<comment type="similarity">
    <text evidence="2 10">Belongs to the FliR/MopE/SpaR family.</text>
</comment>
<feature type="transmembrane region" description="Helical" evidence="10">
    <location>
        <begin position="69"/>
        <end position="89"/>
    </location>
</feature>
<dbReference type="EMBL" id="BLXX01000002">
    <property type="protein sequence ID" value="GFO58574.1"/>
    <property type="molecule type" value="Genomic_DNA"/>
</dbReference>
<dbReference type="PRINTS" id="PR00953">
    <property type="entry name" value="TYPE3IMRPROT"/>
</dbReference>
<feature type="transmembrane region" description="Helical" evidence="10">
    <location>
        <begin position="46"/>
        <end position="63"/>
    </location>
</feature>
<keyword evidence="11" id="KW-0282">Flagellum</keyword>
<keyword evidence="8 10" id="KW-0975">Bacterial flagellum</keyword>
<evidence type="ECO:0000256" key="4">
    <source>
        <dbReference type="ARBA" id="ARBA00022475"/>
    </source>
</evidence>
<dbReference type="PANTHER" id="PTHR30065:SF8">
    <property type="entry name" value="FLAGELLAR BIOSYNTHETIC PROTEIN FLIR"/>
    <property type="match status" value="1"/>
</dbReference>